<dbReference type="Proteomes" id="UP000694420">
    <property type="component" value="Unplaced"/>
</dbReference>
<evidence type="ECO:0000313" key="2">
    <source>
        <dbReference type="Proteomes" id="UP000694420"/>
    </source>
</evidence>
<reference evidence="1" key="1">
    <citation type="submission" date="2025-08" db="UniProtKB">
        <authorList>
            <consortium name="Ensembl"/>
        </authorList>
    </citation>
    <scope>IDENTIFICATION</scope>
</reference>
<keyword evidence="2" id="KW-1185">Reference proteome</keyword>
<evidence type="ECO:0000313" key="1">
    <source>
        <dbReference type="Ensembl" id="ENSNPEP00000012471.1"/>
    </source>
</evidence>
<reference evidence="1" key="2">
    <citation type="submission" date="2025-09" db="UniProtKB">
        <authorList>
            <consortium name="Ensembl"/>
        </authorList>
    </citation>
    <scope>IDENTIFICATION</scope>
</reference>
<proteinExistence type="predicted"/>
<dbReference type="Ensembl" id="ENSNPET00000012778.1">
    <property type="protein sequence ID" value="ENSNPEP00000012471.1"/>
    <property type="gene ID" value="ENSNPEG00000009321.1"/>
</dbReference>
<accession>A0A8C7EDM7</accession>
<dbReference type="AlphaFoldDB" id="A0A8C7EDM7"/>
<organism evidence="1 2">
    <name type="scientific">Nothoprocta perdicaria</name>
    <name type="common">Chilean tinamou</name>
    <name type="synonym">Crypturus perdicarius</name>
    <dbReference type="NCBI Taxonomy" id="30464"/>
    <lineage>
        <taxon>Eukaryota</taxon>
        <taxon>Metazoa</taxon>
        <taxon>Chordata</taxon>
        <taxon>Craniata</taxon>
        <taxon>Vertebrata</taxon>
        <taxon>Euteleostomi</taxon>
        <taxon>Archelosauria</taxon>
        <taxon>Archosauria</taxon>
        <taxon>Dinosauria</taxon>
        <taxon>Saurischia</taxon>
        <taxon>Theropoda</taxon>
        <taxon>Coelurosauria</taxon>
        <taxon>Aves</taxon>
        <taxon>Palaeognathae</taxon>
        <taxon>Tinamiformes</taxon>
        <taxon>Tinamidae</taxon>
        <taxon>Nothoprocta</taxon>
    </lineage>
</organism>
<sequence>CWWGSRCFWSPAAMAGDERDYNLTEEQKAIKAKYPPVKKKYDGCFFPPHPFSPNVLLKIIIAAFPHPWNGF</sequence>
<protein>
    <submittedName>
        <fullName evidence="1">Uncharacterized protein</fullName>
    </submittedName>
</protein>
<name>A0A8C7EDM7_NOTPE</name>